<feature type="region of interest" description="Disordered" evidence="1">
    <location>
        <begin position="151"/>
        <end position="174"/>
    </location>
</feature>
<dbReference type="AlphaFoldDB" id="A0A822XZR8"/>
<dbReference type="PANTHER" id="PTHR48258">
    <property type="entry name" value="DUF4218 DOMAIN-CONTAINING PROTEIN-RELATED"/>
    <property type="match status" value="1"/>
</dbReference>
<reference evidence="2 3" key="1">
    <citation type="journal article" date="2020" name="Mol. Biol. Evol.">
        <title>Distinct Expression and Methylation Patterns for Genes with Different Fates following a Single Whole-Genome Duplication in Flowering Plants.</title>
        <authorList>
            <person name="Shi T."/>
            <person name="Rahmani R.S."/>
            <person name="Gugger P.F."/>
            <person name="Wang M."/>
            <person name="Li H."/>
            <person name="Zhang Y."/>
            <person name="Li Z."/>
            <person name="Wang Q."/>
            <person name="Van de Peer Y."/>
            <person name="Marchal K."/>
            <person name="Chen J."/>
        </authorList>
    </citation>
    <scope>NUCLEOTIDE SEQUENCE [LARGE SCALE GENOMIC DNA]</scope>
    <source>
        <tissue evidence="2">Leaf</tissue>
    </source>
</reference>
<proteinExistence type="predicted"/>
<sequence length="174" mass="19726">MRPMADVFVLSGYLINGYIFRLHALDKGKAYQNSGMVVVTDTTLHTSERDMHGIRSDIQYYGRIKEIIKLRYTEDVSFVLFQCLVETEGDVAYMDGAPIFSIMARENIHINDESIEWVRDDVAPDVVENISNIAQSRTSEQLDGQFINDSLEEDVPDESTSDTNSYIPLSDDSD</sequence>
<accession>A0A822XZR8</accession>
<feature type="compositionally biased region" description="Acidic residues" evidence="1">
    <location>
        <begin position="151"/>
        <end position="160"/>
    </location>
</feature>
<evidence type="ECO:0000313" key="2">
    <source>
        <dbReference type="EMBL" id="DAD24496.1"/>
    </source>
</evidence>
<evidence type="ECO:0000256" key="1">
    <source>
        <dbReference type="SAM" id="MobiDB-lite"/>
    </source>
</evidence>
<evidence type="ECO:0000313" key="3">
    <source>
        <dbReference type="Proteomes" id="UP000607653"/>
    </source>
</evidence>
<comment type="caution">
    <text evidence="2">The sequence shown here is derived from an EMBL/GenBank/DDBJ whole genome shotgun (WGS) entry which is preliminary data.</text>
</comment>
<name>A0A822XZR8_NELNU</name>
<gene>
    <name evidence="2" type="ORF">HUJ06_025960</name>
</gene>
<keyword evidence="3" id="KW-1185">Reference proteome</keyword>
<dbReference type="EMBL" id="DUZY01000001">
    <property type="protein sequence ID" value="DAD24496.1"/>
    <property type="molecule type" value="Genomic_DNA"/>
</dbReference>
<organism evidence="2 3">
    <name type="scientific">Nelumbo nucifera</name>
    <name type="common">Sacred lotus</name>
    <dbReference type="NCBI Taxonomy" id="4432"/>
    <lineage>
        <taxon>Eukaryota</taxon>
        <taxon>Viridiplantae</taxon>
        <taxon>Streptophyta</taxon>
        <taxon>Embryophyta</taxon>
        <taxon>Tracheophyta</taxon>
        <taxon>Spermatophyta</taxon>
        <taxon>Magnoliopsida</taxon>
        <taxon>Proteales</taxon>
        <taxon>Nelumbonaceae</taxon>
        <taxon>Nelumbo</taxon>
    </lineage>
</organism>
<protein>
    <submittedName>
        <fullName evidence="2">Uncharacterized protein</fullName>
    </submittedName>
</protein>
<dbReference type="Proteomes" id="UP000607653">
    <property type="component" value="Unassembled WGS sequence"/>
</dbReference>